<dbReference type="RefSeq" id="XP_064730682.1">
    <property type="nucleotide sequence ID" value="XM_064873578.1"/>
</dbReference>
<organism evidence="3 4">
    <name type="scientific">Knufia obscura</name>
    <dbReference type="NCBI Taxonomy" id="1635080"/>
    <lineage>
        <taxon>Eukaryota</taxon>
        <taxon>Fungi</taxon>
        <taxon>Dikarya</taxon>
        <taxon>Ascomycota</taxon>
        <taxon>Pezizomycotina</taxon>
        <taxon>Eurotiomycetes</taxon>
        <taxon>Chaetothyriomycetidae</taxon>
        <taxon>Chaetothyriales</taxon>
        <taxon>Trichomeriaceae</taxon>
        <taxon>Knufia</taxon>
    </lineage>
</organism>
<dbReference type="Gene3D" id="3.30.420.10">
    <property type="entry name" value="Ribonuclease H-like superfamily/Ribonuclease H"/>
    <property type="match status" value="1"/>
</dbReference>
<dbReference type="EMBL" id="JAVHJV010000005">
    <property type="protein sequence ID" value="KAK5942592.1"/>
    <property type="molecule type" value="Genomic_DNA"/>
</dbReference>
<comment type="caution">
    <text evidence="3">The sequence shown here is derived from an EMBL/GenBank/DDBJ whole genome shotgun (WGS) entry which is preliminary data.</text>
</comment>
<feature type="region of interest" description="Disordered" evidence="1">
    <location>
        <begin position="1"/>
        <end position="26"/>
    </location>
</feature>
<dbReference type="InterPro" id="IPR002156">
    <property type="entry name" value="RNaseH_domain"/>
</dbReference>
<protein>
    <recommendedName>
        <fullName evidence="2">RNase H type-1 domain-containing protein</fullName>
    </recommendedName>
</protein>
<gene>
    <name evidence="3" type="ORF">PMZ80_005157</name>
</gene>
<proteinExistence type="predicted"/>
<feature type="domain" description="RNase H type-1" evidence="2">
    <location>
        <begin position="114"/>
        <end position="180"/>
    </location>
</feature>
<keyword evidence="4" id="KW-1185">Reference proteome</keyword>
<evidence type="ECO:0000256" key="1">
    <source>
        <dbReference type="SAM" id="MobiDB-lite"/>
    </source>
</evidence>
<dbReference type="GeneID" id="89998606"/>
<reference evidence="3 4" key="1">
    <citation type="journal article" date="2023" name="Res Sq">
        <title>Genomic and morphological characterization of Knufia obscura isolated from the Mars 2020 spacecraft assembly facility.</title>
        <authorList>
            <person name="Chander A.M."/>
            <person name="Teixeira M.M."/>
            <person name="Singh N.K."/>
            <person name="Williams M.P."/>
            <person name="Parker C.W."/>
            <person name="Leo P."/>
            <person name="Stajich J.E."/>
            <person name="Torok T."/>
            <person name="Tighe S."/>
            <person name="Mason C.E."/>
            <person name="Venkateswaran K."/>
        </authorList>
    </citation>
    <scope>NUCLEOTIDE SEQUENCE [LARGE SCALE GENOMIC DNA]</scope>
    <source>
        <strain evidence="3 4">CCFEE 5817</strain>
    </source>
</reference>
<dbReference type="Pfam" id="PF00075">
    <property type="entry name" value="RNase_H"/>
    <property type="match status" value="1"/>
</dbReference>
<feature type="compositionally biased region" description="Polar residues" evidence="1">
    <location>
        <begin position="1"/>
        <end position="17"/>
    </location>
</feature>
<dbReference type="InterPro" id="IPR036397">
    <property type="entry name" value="RNaseH_sf"/>
</dbReference>
<dbReference type="Proteomes" id="UP001334248">
    <property type="component" value="Unassembled WGS sequence"/>
</dbReference>
<dbReference type="SUPFAM" id="SSF53098">
    <property type="entry name" value="Ribonuclease H-like"/>
    <property type="match status" value="1"/>
</dbReference>
<dbReference type="InterPro" id="IPR012337">
    <property type="entry name" value="RNaseH-like_sf"/>
</dbReference>
<sequence>MAQPLPNMTSNNQQFQPQYRPREGPVRRTFIPQRSRRYGNPTFPIKKLVKYSPKYGYSRLFNFPFSGSNWRPRMNTIVIQIQGLANPNSSTDPNSAAAAGVYFALLEATLIALKETIAMRQTILDPRWKEIIIMTNSDYVKQSLTRWIWTWERNGWNHMKQQNNPIAHIRTMEELQNIMTYIETTCNMTVRFWKVSREDIAGADGQAQVAMQLKRNNDVANAFAMMGI</sequence>
<accession>A0ABR0RQD2</accession>
<evidence type="ECO:0000259" key="2">
    <source>
        <dbReference type="Pfam" id="PF00075"/>
    </source>
</evidence>
<evidence type="ECO:0000313" key="3">
    <source>
        <dbReference type="EMBL" id="KAK5942592.1"/>
    </source>
</evidence>
<name>A0ABR0RQD2_9EURO</name>
<evidence type="ECO:0000313" key="4">
    <source>
        <dbReference type="Proteomes" id="UP001334248"/>
    </source>
</evidence>